<dbReference type="AlphaFoldDB" id="A0A447N5E2"/>
<protein>
    <submittedName>
        <fullName evidence="2">Ribonucleoside-diphosphate reductase 2 subunit alpha</fullName>
        <ecNumber evidence="2">1.17.4.1</ecNumber>
    </submittedName>
</protein>
<reference evidence="2 3" key="1">
    <citation type="submission" date="2018-12" db="EMBL/GenBank/DDBJ databases">
        <authorList>
            <consortium name="Pathogen Informatics"/>
        </authorList>
    </citation>
    <scope>NUCLEOTIDE SEQUENCE [LARGE SCALE GENOMIC DNA]</scope>
    <source>
        <strain evidence="2 3">NCTC129</strain>
    </source>
</reference>
<dbReference type="Pfam" id="PF02867">
    <property type="entry name" value="Ribonuc_red_lgC"/>
    <property type="match status" value="1"/>
</dbReference>
<dbReference type="GO" id="GO:0004748">
    <property type="term" value="F:ribonucleoside-diphosphate reductase activity, thioredoxin disulfide as acceptor"/>
    <property type="evidence" value="ECO:0007669"/>
    <property type="project" value="UniProtKB-EC"/>
</dbReference>
<dbReference type="EMBL" id="LR134140">
    <property type="protein sequence ID" value="VDZ98442.1"/>
    <property type="molecule type" value="Genomic_DNA"/>
</dbReference>
<dbReference type="SUPFAM" id="SSF51998">
    <property type="entry name" value="PFL-like glycyl radical enzymes"/>
    <property type="match status" value="1"/>
</dbReference>
<gene>
    <name evidence="2" type="primary">nrdE_1</name>
    <name evidence="2" type="ORF">NCTC129_04712</name>
</gene>
<dbReference type="Proteomes" id="UP000282086">
    <property type="component" value="Chromosome"/>
</dbReference>
<evidence type="ECO:0000313" key="2">
    <source>
        <dbReference type="EMBL" id="VDZ98442.1"/>
    </source>
</evidence>
<evidence type="ECO:0000259" key="1">
    <source>
        <dbReference type="Pfam" id="PF02867"/>
    </source>
</evidence>
<dbReference type="InterPro" id="IPR000788">
    <property type="entry name" value="RNR_lg_C"/>
</dbReference>
<dbReference type="Gene3D" id="3.20.70.20">
    <property type="match status" value="1"/>
</dbReference>
<accession>A0A447N5E2</accession>
<keyword evidence="2" id="KW-0560">Oxidoreductase</keyword>
<dbReference type="EC" id="1.17.4.1" evidence="2"/>
<evidence type="ECO:0000313" key="3">
    <source>
        <dbReference type="Proteomes" id="UP000282086"/>
    </source>
</evidence>
<sequence>MPTVRRRRWISPISIFYTITWHAVHTSMRLARERGKTFAGFAQSRYASGDYFTQYLQDDWQPKTAKVRALFARSGITLPTREMWLKLPRRCDARWHL</sequence>
<proteinExistence type="predicted"/>
<organism evidence="2 3">
    <name type="scientific">Salmonella enterica I</name>
    <dbReference type="NCBI Taxonomy" id="59201"/>
    <lineage>
        <taxon>Bacteria</taxon>
        <taxon>Pseudomonadati</taxon>
        <taxon>Pseudomonadota</taxon>
        <taxon>Gammaproteobacteria</taxon>
        <taxon>Enterobacterales</taxon>
        <taxon>Enterobacteriaceae</taxon>
        <taxon>Salmonella</taxon>
    </lineage>
</organism>
<name>A0A447N5E2_SALET</name>
<feature type="domain" description="Ribonucleotide reductase large subunit C-terminal" evidence="1">
    <location>
        <begin position="14"/>
        <end position="88"/>
    </location>
</feature>